<evidence type="ECO:0008006" key="6">
    <source>
        <dbReference type="Google" id="ProtNLM"/>
    </source>
</evidence>
<feature type="chain" id="PRO_5044000814" description="Protein ULTRAPETALA 1" evidence="1">
    <location>
        <begin position="16"/>
        <end position="359"/>
    </location>
</feature>
<dbReference type="AlphaFoldDB" id="A0AAV7GXH7"/>
<dbReference type="Proteomes" id="UP000775213">
    <property type="component" value="Unassembled WGS sequence"/>
</dbReference>
<evidence type="ECO:0000256" key="1">
    <source>
        <dbReference type="SAM" id="SignalP"/>
    </source>
</evidence>
<keyword evidence="1" id="KW-0732">Signal</keyword>
<reference evidence="4 5" key="1">
    <citation type="journal article" date="2021" name="Hortic Res">
        <title>Chromosome-scale assembly of the Dendrobium chrysotoxum genome enhances the understanding of orchid evolution.</title>
        <authorList>
            <person name="Zhang Y."/>
            <person name="Zhang G.Q."/>
            <person name="Zhang D."/>
            <person name="Liu X.D."/>
            <person name="Xu X.Y."/>
            <person name="Sun W.H."/>
            <person name="Yu X."/>
            <person name="Zhu X."/>
            <person name="Wang Z.W."/>
            <person name="Zhao X."/>
            <person name="Zhong W.Y."/>
            <person name="Chen H."/>
            <person name="Yin W.L."/>
            <person name="Huang T."/>
            <person name="Niu S.C."/>
            <person name="Liu Z.J."/>
        </authorList>
    </citation>
    <scope>NUCLEOTIDE SEQUENCE [LARGE SCALE GENOMIC DNA]</scope>
    <source>
        <strain evidence="4">Lindl</strain>
    </source>
</reference>
<gene>
    <name evidence="4" type="ORF">IEQ34_011031</name>
</gene>
<dbReference type="EMBL" id="JAGFBR010000010">
    <property type="protein sequence ID" value="KAH0460368.1"/>
    <property type="molecule type" value="Genomic_DNA"/>
</dbReference>
<dbReference type="Pfam" id="PF23293">
    <property type="entry name" value="zf_ULT1"/>
    <property type="match status" value="1"/>
</dbReference>
<dbReference type="PANTHER" id="PTHR34053:SF1">
    <property type="entry name" value="PROTEIN ULTRAPETALA 1"/>
    <property type="match status" value="1"/>
</dbReference>
<name>A0AAV7GXH7_DENCH</name>
<evidence type="ECO:0000259" key="3">
    <source>
        <dbReference type="Pfam" id="PF23293"/>
    </source>
</evidence>
<comment type="caution">
    <text evidence="4">The sequence shown here is derived from an EMBL/GenBank/DDBJ whole genome shotgun (WGS) entry which is preliminary data.</text>
</comment>
<feature type="signal peptide" evidence="1">
    <location>
        <begin position="1"/>
        <end position="15"/>
    </location>
</feature>
<dbReference type="GO" id="GO:0005634">
    <property type="term" value="C:nucleus"/>
    <property type="evidence" value="ECO:0007669"/>
    <property type="project" value="TreeGrafter"/>
</dbReference>
<organism evidence="4 5">
    <name type="scientific">Dendrobium chrysotoxum</name>
    <name type="common">Orchid</name>
    <dbReference type="NCBI Taxonomy" id="161865"/>
    <lineage>
        <taxon>Eukaryota</taxon>
        <taxon>Viridiplantae</taxon>
        <taxon>Streptophyta</taxon>
        <taxon>Embryophyta</taxon>
        <taxon>Tracheophyta</taxon>
        <taxon>Spermatophyta</taxon>
        <taxon>Magnoliopsida</taxon>
        <taxon>Liliopsida</taxon>
        <taxon>Asparagales</taxon>
        <taxon>Orchidaceae</taxon>
        <taxon>Epidendroideae</taxon>
        <taxon>Malaxideae</taxon>
        <taxon>Dendrobiinae</taxon>
        <taxon>Dendrobium</taxon>
    </lineage>
</organism>
<feature type="domain" description="ULTRAPETALA1/2 zinc finger" evidence="3">
    <location>
        <begin position="257"/>
        <end position="354"/>
    </location>
</feature>
<evidence type="ECO:0000313" key="4">
    <source>
        <dbReference type="EMBL" id="KAH0460368.1"/>
    </source>
</evidence>
<feature type="domain" description="ULTRAPETALA1/2 SAND" evidence="2">
    <location>
        <begin position="149"/>
        <end position="241"/>
    </location>
</feature>
<dbReference type="PANTHER" id="PTHR34053">
    <property type="entry name" value="PROTEIN ULTRAPETALA 1"/>
    <property type="match status" value="1"/>
</dbReference>
<dbReference type="InterPro" id="IPR057011">
    <property type="entry name" value="ULT1/2_SAND"/>
</dbReference>
<keyword evidence="5" id="KW-1185">Reference proteome</keyword>
<dbReference type="InterPro" id="IPR020533">
    <property type="entry name" value="Developmental_reg_ULTRAPETALA"/>
</dbReference>
<accession>A0AAV7GXH7</accession>
<evidence type="ECO:0000313" key="5">
    <source>
        <dbReference type="Proteomes" id="UP000775213"/>
    </source>
</evidence>
<evidence type="ECO:0000259" key="2">
    <source>
        <dbReference type="Pfam" id="PF23292"/>
    </source>
</evidence>
<sequence>MSWTATVCSAIFVVASPILFSSSLVMGKREALWDSAPCLHSWISKRRDGSGKRGQRRTDRVISIKHRREALFFALSPIIYSLRKVTPFTIFESSDGSFVDTLLLVYKGLMSFQKLLKLIKSRYLGRLTLMARDSARSIVLFTDEELNGITGVKKGEDFVEVTCGCTSPRYGDAVGRLRVFASGKLEVACECCPGCREDKLTPSAFEKHAGRENPRRWKYYVWVIVKGKKIPLLKTALLKYHEKVYGGSSYRGNKPCHRDEFVGCSICNKERRFRRQTKVNCRTYHDAVLDANWKCSDLPSDEYSCDDEEERASRRSIRGCPRTALCKGCTLCVCFGCEMCRFPDCPCQTCIDFVNNSAN</sequence>
<protein>
    <recommendedName>
        <fullName evidence="6">Protein ULTRAPETALA 1</fullName>
    </recommendedName>
</protein>
<proteinExistence type="predicted"/>
<dbReference type="InterPro" id="IPR057012">
    <property type="entry name" value="ULT1/2_Znf"/>
</dbReference>
<dbReference type="Pfam" id="PF23292">
    <property type="entry name" value="SAND_ULT1"/>
    <property type="match status" value="1"/>
</dbReference>
<dbReference type="GO" id="GO:0005829">
    <property type="term" value="C:cytosol"/>
    <property type="evidence" value="ECO:0007669"/>
    <property type="project" value="TreeGrafter"/>
</dbReference>